<name>A0AAD4EC20_9AGAM</name>
<dbReference type="Proteomes" id="UP001195769">
    <property type="component" value="Unassembled WGS sequence"/>
</dbReference>
<evidence type="ECO:0000313" key="2">
    <source>
        <dbReference type="Proteomes" id="UP001195769"/>
    </source>
</evidence>
<organism evidence="1 2">
    <name type="scientific">Suillus fuscotomentosus</name>
    <dbReference type="NCBI Taxonomy" id="1912939"/>
    <lineage>
        <taxon>Eukaryota</taxon>
        <taxon>Fungi</taxon>
        <taxon>Dikarya</taxon>
        <taxon>Basidiomycota</taxon>
        <taxon>Agaricomycotina</taxon>
        <taxon>Agaricomycetes</taxon>
        <taxon>Agaricomycetidae</taxon>
        <taxon>Boletales</taxon>
        <taxon>Suillineae</taxon>
        <taxon>Suillaceae</taxon>
        <taxon>Suillus</taxon>
    </lineage>
</organism>
<comment type="caution">
    <text evidence="1">The sequence shown here is derived from an EMBL/GenBank/DDBJ whole genome shotgun (WGS) entry which is preliminary data.</text>
</comment>
<dbReference type="GeneID" id="64663502"/>
<keyword evidence="2" id="KW-1185">Reference proteome</keyword>
<gene>
    <name evidence="1" type="ORF">F5891DRAFT_1211365</name>
</gene>
<proteinExistence type="predicted"/>
<accession>A0AAD4EC20</accession>
<dbReference type="EMBL" id="JABBWK010000013">
    <property type="protein sequence ID" value="KAG1903227.1"/>
    <property type="molecule type" value="Genomic_DNA"/>
</dbReference>
<dbReference type="RefSeq" id="XP_041228802.1">
    <property type="nucleotide sequence ID" value="XM_041369204.1"/>
</dbReference>
<protein>
    <recommendedName>
        <fullName evidence="3">C2H2-type domain-containing protein</fullName>
    </recommendedName>
</protein>
<sequence>MNTDRSSENFMVHDIMMLRPEYNRANFILIDRGILCDHNTKVTVHPCNWDGCMMHIAVEHKQVCKHLQQHHGLNTTSPTSDDMQQTTCLWTACLGAHMKLENLPRHMLLSHLGVRWICSTCGGSLSREDAFRRHALERPGCQYAKPVVKYGDGSLVIDNSVVLDGGWSASQKVRVTVM</sequence>
<evidence type="ECO:0000313" key="1">
    <source>
        <dbReference type="EMBL" id="KAG1903227.1"/>
    </source>
</evidence>
<reference evidence="1" key="1">
    <citation type="journal article" date="2020" name="New Phytol.">
        <title>Comparative genomics reveals dynamic genome evolution in host specialist ectomycorrhizal fungi.</title>
        <authorList>
            <person name="Lofgren L.A."/>
            <person name="Nguyen N.H."/>
            <person name="Vilgalys R."/>
            <person name="Ruytinx J."/>
            <person name="Liao H.L."/>
            <person name="Branco S."/>
            <person name="Kuo A."/>
            <person name="LaButti K."/>
            <person name="Lipzen A."/>
            <person name="Andreopoulos W."/>
            <person name="Pangilinan J."/>
            <person name="Riley R."/>
            <person name="Hundley H."/>
            <person name="Na H."/>
            <person name="Barry K."/>
            <person name="Grigoriev I.V."/>
            <person name="Stajich J.E."/>
            <person name="Kennedy P.G."/>
        </authorList>
    </citation>
    <scope>NUCLEOTIDE SEQUENCE</scope>
    <source>
        <strain evidence="1">FC203</strain>
    </source>
</reference>
<evidence type="ECO:0008006" key="3">
    <source>
        <dbReference type="Google" id="ProtNLM"/>
    </source>
</evidence>
<dbReference type="AlphaFoldDB" id="A0AAD4EC20"/>